<feature type="binding site" evidence="7">
    <location>
        <position position="57"/>
    </location>
    <ligand>
        <name>substrate</name>
    </ligand>
</feature>
<evidence type="ECO:0000313" key="8">
    <source>
        <dbReference type="EMBL" id="GMM54683.1"/>
    </source>
</evidence>
<dbReference type="CDD" id="cd09020">
    <property type="entry name" value="D-hex-6-P-epi_like"/>
    <property type="match status" value="1"/>
</dbReference>
<dbReference type="Proteomes" id="UP001377567">
    <property type="component" value="Unassembled WGS sequence"/>
</dbReference>
<dbReference type="Gene3D" id="2.70.98.10">
    <property type="match status" value="1"/>
</dbReference>
<feature type="active site" evidence="6">
    <location>
        <position position="159"/>
    </location>
</feature>
<dbReference type="GO" id="GO:0005975">
    <property type="term" value="P:carbohydrate metabolic process"/>
    <property type="evidence" value="ECO:0007669"/>
    <property type="project" value="InterPro"/>
</dbReference>
<dbReference type="PANTHER" id="PTHR11122:SF13">
    <property type="entry name" value="GLUCOSE-6-PHOSPHATE 1-EPIMERASE"/>
    <property type="match status" value="1"/>
</dbReference>
<evidence type="ECO:0000256" key="7">
    <source>
        <dbReference type="PIRSR" id="PIRSR016020-2"/>
    </source>
</evidence>
<protein>
    <recommendedName>
        <fullName evidence="3 5">Glucose-6-phosphate 1-epimerase</fullName>
        <ecNumber evidence="3 5">5.1.3.15</ecNumber>
    </recommendedName>
</protein>
<dbReference type="Pfam" id="PF01263">
    <property type="entry name" value="Aldose_epim"/>
    <property type="match status" value="1"/>
</dbReference>
<name>A0AAV5RTX8_MAUHU</name>
<evidence type="ECO:0000256" key="4">
    <source>
        <dbReference type="ARBA" id="ARBA00023235"/>
    </source>
</evidence>
<dbReference type="InterPro" id="IPR011013">
    <property type="entry name" value="Gal_mutarotase_sf_dom"/>
</dbReference>
<dbReference type="GO" id="GO:0047938">
    <property type="term" value="F:glucose-6-phosphate 1-epimerase activity"/>
    <property type="evidence" value="ECO:0007669"/>
    <property type="project" value="UniProtKB-UniRule"/>
</dbReference>
<dbReference type="InterPro" id="IPR014718">
    <property type="entry name" value="GH-type_carb-bd"/>
</dbReference>
<sequence>MSIQETDAKVILTHPDNQNTSVTILKYGATVYSWKMDGEEQLWLSTGALLDGSKPVRGGIPLVFPVFGKDETDPQLSKLPQHGLARNSTWEFLGQTKANPPTIQFGLNKSIANPEMTKLWPEEFNLILTIELGAEFLKTAIEVENPSSFSFLKFNWLFHTYLKIADIEDTMVSNLAGMKVHDKVLKETFIDKHPVIQFQGEHDVVYEKVDDDRVVQVVRHGKPVHTVKRENLQDVVVWNPWIEKSKGMGDFQPKSGYKEMVCVEPGHVSDFIDLAPGKVWKAAQILSKDALKYQAIQ</sequence>
<keyword evidence="4 5" id="KW-0413">Isomerase</keyword>
<organism evidence="8 9">
    <name type="scientific">Maudiozyma humilis</name>
    <name type="common">Sour dough yeast</name>
    <name type="synonym">Kazachstania humilis</name>
    <dbReference type="NCBI Taxonomy" id="51915"/>
    <lineage>
        <taxon>Eukaryota</taxon>
        <taxon>Fungi</taxon>
        <taxon>Dikarya</taxon>
        <taxon>Ascomycota</taxon>
        <taxon>Saccharomycotina</taxon>
        <taxon>Saccharomycetes</taxon>
        <taxon>Saccharomycetales</taxon>
        <taxon>Saccharomycetaceae</taxon>
        <taxon>Maudiozyma</taxon>
    </lineage>
</organism>
<accession>A0AAV5RTX8</accession>
<dbReference type="PANTHER" id="PTHR11122">
    <property type="entry name" value="APOSPORY-ASSOCIATED PROTEIN C-RELATED"/>
    <property type="match status" value="1"/>
</dbReference>
<evidence type="ECO:0000256" key="5">
    <source>
        <dbReference type="PIRNR" id="PIRNR016020"/>
    </source>
</evidence>
<dbReference type="InterPro" id="IPR025532">
    <property type="entry name" value="G6P_1-epimerase"/>
</dbReference>
<comment type="caution">
    <text evidence="8">The sequence shown here is derived from an EMBL/GenBank/DDBJ whole genome shotgun (WGS) entry which is preliminary data.</text>
</comment>
<comment type="similarity">
    <text evidence="2 5">Belongs to the glucose-6-phosphate 1-epimerase family.</text>
</comment>
<dbReference type="GO" id="GO:0030246">
    <property type="term" value="F:carbohydrate binding"/>
    <property type="evidence" value="ECO:0007669"/>
    <property type="project" value="UniProtKB-UniRule"/>
</dbReference>
<reference evidence="8 9" key="1">
    <citation type="journal article" date="2023" name="Elife">
        <title>Identification of key yeast species and microbe-microbe interactions impacting larval growth of Drosophila in the wild.</title>
        <authorList>
            <person name="Mure A."/>
            <person name="Sugiura Y."/>
            <person name="Maeda R."/>
            <person name="Honda K."/>
            <person name="Sakurai N."/>
            <person name="Takahashi Y."/>
            <person name="Watada M."/>
            <person name="Katoh T."/>
            <person name="Gotoh A."/>
            <person name="Gotoh Y."/>
            <person name="Taniguchi I."/>
            <person name="Nakamura K."/>
            <person name="Hayashi T."/>
            <person name="Katayama T."/>
            <person name="Uemura T."/>
            <person name="Hattori Y."/>
        </authorList>
    </citation>
    <scope>NUCLEOTIDE SEQUENCE [LARGE SCALE GENOMIC DNA]</scope>
    <source>
        <strain evidence="8 9">KH-74</strain>
    </source>
</reference>
<feature type="binding site" evidence="7">
    <location>
        <position position="86"/>
    </location>
    <ligand>
        <name>substrate</name>
    </ligand>
</feature>
<feature type="binding site" evidence="7">
    <location>
        <position position="81"/>
    </location>
    <ligand>
        <name>substrate</name>
    </ligand>
</feature>
<evidence type="ECO:0000256" key="6">
    <source>
        <dbReference type="PIRSR" id="PIRSR016020-1"/>
    </source>
</evidence>
<dbReference type="GO" id="GO:0005737">
    <property type="term" value="C:cytoplasm"/>
    <property type="evidence" value="ECO:0007669"/>
    <property type="project" value="TreeGrafter"/>
</dbReference>
<dbReference type="InterPro" id="IPR008183">
    <property type="entry name" value="Aldose_1/G6P_1-epimerase"/>
</dbReference>
<feature type="active site" evidence="6">
    <location>
        <position position="264"/>
    </location>
</feature>
<evidence type="ECO:0000313" key="9">
    <source>
        <dbReference type="Proteomes" id="UP001377567"/>
    </source>
</evidence>
<evidence type="ECO:0000256" key="1">
    <source>
        <dbReference type="ARBA" id="ARBA00001096"/>
    </source>
</evidence>
<dbReference type="PIRSF" id="PIRSF016020">
    <property type="entry name" value="PHexose_mutarotase"/>
    <property type="match status" value="1"/>
</dbReference>
<dbReference type="EMBL" id="BTGD01000003">
    <property type="protein sequence ID" value="GMM54683.1"/>
    <property type="molecule type" value="Genomic_DNA"/>
</dbReference>
<comment type="function">
    <text evidence="5">Catalyzes the interconversion between the alpha and beta anomers from at least three hexose 6-phosphate sugars (Glc6P, Gal6P, and Man6P).</text>
</comment>
<evidence type="ECO:0000256" key="2">
    <source>
        <dbReference type="ARBA" id="ARBA00005866"/>
    </source>
</evidence>
<gene>
    <name evidence="8" type="ORF">DAKH74_012990</name>
</gene>
<proteinExistence type="inferred from homology"/>
<dbReference type="AlphaFoldDB" id="A0AAV5RTX8"/>
<dbReference type="EC" id="5.1.3.15" evidence="3 5"/>
<evidence type="ECO:0000256" key="3">
    <source>
        <dbReference type="ARBA" id="ARBA00012083"/>
    </source>
</evidence>
<keyword evidence="9" id="KW-1185">Reference proteome</keyword>
<comment type="catalytic activity">
    <reaction evidence="1">
        <text>alpha-D-glucose 6-phosphate = beta-D-glucose 6-phosphate</text>
        <dbReference type="Rhea" id="RHEA:16249"/>
        <dbReference type="ChEBI" id="CHEBI:58225"/>
        <dbReference type="ChEBI" id="CHEBI:58247"/>
        <dbReference type="EC" id="5.1.3.15"/>
    </reaction>
</comment>
<dbReference type="SUPFAM" id="SSF74650">
    <property type="entry name" value="Galactose mutarotase-like"/>
    <property type="match status" value="1"/>
</dbReference>